<gene>
    <name evidence="2" type="ORF">R3P38DRAFT_3181826</name>
</gene>
<proteinExistence type="predicted"/>
<accession>A0AAW0CKB4</accession>
<evidence type="ECO:0000256" key="1">
    <source>
        <dbReference type="SAM" id="MobiDB-lite"/>
    </source>
</evidence>
<keyword evidence="3" id="KW-1185">Reference proteome</keyword>
<organism evidence="2 3">
    <name type="scientific">Favolaschia claudopus</name>
    <dbReference type="NCBI Taxonomy" id="2862362"/>
    <lineage>
        <taxon>Eukaryota</taxon>
        <taxon>Fungi</taxon>
        <taxon>Dikarya</taxon>
        <taxon>Basidiomycota</taxon>
        <taxon>Agaricomycotina</taxon>
        <taxon>Agaricomycetes</taxon>
        <taxon>Agaricomycetidae</taxon>
        <taxon>Agaricales</taxon>
        <taxon>Marasmiineae</taxon>
        <taxon>Mycenaceae</taxon>
        <taxon>Favolaschia</taxon>
    </lineage>
</organism>
<sequence>MARRSEEHGDSVPSPPVSSRSFRVYLRYRFLLSHSHYNEILFWADDSLVGYTVLQVSSLSTAEFPPSFPDSWVKKGLVETVHDCRFLANSPRKGLDDLSPYNLPTLLHPLLPTSPPLLGSPLYFDAIISAYTDYNRAPQTTHRVAILPLPIRALVHLPTIHQHAHITLPFPARSLCYSLPQATRTFPPLSPSRYIFHTRSSHRVPTYRIPIHHAPVPRLSWTSIRLKVVEAAVGVKVVSTTKGREKRREWGRMWERKREEDGDEGEGKEYEGGARSNERHAPIWCPYTPLQVSYSLSSSAPGESFAPGEHRLHLPAHSPVASSTLRDFDLVIRSCADVLGDPSSVPCAYASA</sequence>
<evidence type="ECO:0000313" key="2">
    <source>
        <dbReference type="EMBL" id="KAK7039998.1"/>
    </source>
</evidence>
<comment type="caution">
    <text evidence="2">The sequence shown here is derived from an EMBL/GenBank/DDBJ whole genome shotgun (WGS) entry which is preliminary data.</text>
</comment>
<reference evidence="2 3" key="1">
    <citation type="journal article" date="2024" name="J Genomics">
        <title>Draft genome sequencing and assembly of Favolaschia claudopus CIRM-BRFM 2984 isolated from oak limbs.</title>
        <authorList>
            <person name="Navarro D."/>
            <person name="Drula E."/>
            <person name="Chaduli D."/>
            <person name="Cazenave R."/>
            <person name="Ahrendt S."/>
            <person name="Wang J."/>
            <person name="Lipzen A."/>
            <person name="Daum C."/>
            <person name="Barry K."/>
            <person name="Grigoriev I.V."/>
            <person name="Favel A."/>
            <person name="Rosso M.N."/>
            <person name="Martin F."/>
        </authorList>
    </citation>
    <scope>NUCLEOTIDE SEQUENCE [LARGE SCALE GENOMIC DNA]</scope>
    <source>
        <strain evidence="2 3">CIRM-BRFM 2984</strain>
    </source>
</reference>
<protein>
    <submittedName>
        <fullName evidence="2">Uncharacterized protein</fullName>
    </submittedName>
</protein>
<dbReference type="AlphaFoldDB" id="A0AAW0CKB4"/>
<dbReference type="Proteomes" id="UP001362999">
    <property type="component" value="Unassembled WGS sequence"/>
</dbReference>
<dbReference type="EMBL" id="JAWWNJ010000016">
    <property type="protein sequence ID" value="KAK7039998.1"/>
    <property type="molecule type" value="Genomic_DNA"/>
</dbReference>
<feature type="region of interest" description="Disordered" evidence="1">
    <location>
        <begin position="256"/>
        <end position="275"/>
    </location>
</feature>
<name>A0AAW0CKB4_9AGAR</name>
<evidence type="ECO:0000313" key="3">
    <source>
        <dbReference type="Proteomes" id="UP001362999"/>
    </source>
</evidence>